<feature type="region of interest" description="Disordered" evidence="1">
    <location>
        <begin position="296"/>
        <end position="315"/>
    </location>
</feature>
<dbReference type="Proteomes" id="UP000623687">
    <property type="component" value="Unassembled WGS sequence"/>
</dbReference>
<dbReference type="GeneID" id="59381043"/>
<feature type="compositionally biased region" description="Polar residues" evidence="1">
    <location>
        <begin position="180"/>
        <end position="192"/>
    </location>
</feature>
<accession>A0A8H6ZNY7</accession>
<feature type="compositionally biased region" description="Low complexity" evidence="1">
    <location>
        <begin position="296"/>
        <end position="312"/>
    </location>
</feature>
<feature type="compositionally biased region" description="Basic and acidic residues" evidence="1">
    <location>
        <begin position="244"/>
        <end position="255"/>
    </location>
</feature>
<dbReference type="VEuPathDB" id="FungiDB:PC9H_011225"/>
<evidence type="ECO:0000256" key="1">
    <source>
        <dbReference type="SAM" id="MobiDB-lite"/>
    </source>
</evidence>
<evidence type="ECO:0000313" key="3">
    <source>
        <dbReference type="Proteomes" id="UP000623687"/>
    </source>
</evidence>
<feature type="region of interest" description="Disordered" evidence="1">
    <location>
        <begin position="433"/>
        <end position="454"/>
    </location>
</feature>
<keyword evidence="3" id="KW-1185">Reference proteome</keyword>
<sequence>MSTPITLSASDLSILLQPGLILSLAEERLISGGAGLGWQAHRRSGTRHRGSSQPREPLCSDNAELQSRYRYASCSGHSPPCCLTSTGTSSALAHCRKNQTHLVEQVDERELKQRHVLWDGSSILDMRIKGPFPSTSSSPKQSFLSFNTLSISFVVTEPEQGAPLASVASQLPASALSSSDNPTIRGSRLTRQASASTSTAESTDDNQSTISMSDSSNRPHSENHDRRRINRRRILFPPRLGKQRATELDDARLRSEISPTSALPTPPAPVPGASRSTPQLTSTLEPELWLPALEVPPSTSSTAVSSGTAVSGPISPLPHEMSRPALLHEFHDQGSHTSKTPSQHRKRTVEAAFSARCDPPQVSASESPARTITSAADISVAMIHVGGTDDSLPIPPSCHTPVLHSPHQLITTPSSPHVLPDDLQPVELQLCEPLERTSAPRSRVNDVDGRSPAR</sequence>
<feature type="compositionally biased region" description="Basic and acidic residues" evidence="1">
    <location>
        <begin position="443"/>
        <end position="454"/>
    </location>
</feature>
<feature type="compositionally biased region" description="Basic residues" evidence="1">
    <location>
        <begin position="40"/>
        <end position="50"/>
    </location>
</feature>
<protein>
    <submittedName>
        <fullName evidence="2">Uncharacterized protein</fullName>
    </submittedName>
</protein>
<feature type="region of interest" description="Disordered" evidence="1">
    <location>
        <begin position="175"/>
        <end position="281"/>
    </location>
</feature>
<proteinExistence type="predicted"/>
<dbReference type="EMBL" id="JACETU010000008">
    <property type="protein sequence ID" value="KAF7423061.1"/>
    <property type="molecule type" value="Genomic_DNA"/>
</dbReference>
<gene>
    <name evidence="2" type="ORF">PC9H_011225</name>
</gene>
<reference evidence="2" key="1">
    <citation type="submission" date="2019-07" db="EMBL/GenBank/DDBJ databases">
        <authorList>
            <person name="Palmer J.M."/>
        </authorList>
    </citation>
    <scope>NUCLEOTIDE SEQUENCE</scope>
    <source>
        <strain evidence="2">PC9</strain>
    </source>
</reference>
<evidence type="ECO:0000313" key="2">
    <source>
        <dbReference type="EMBL" id="KAF7423061.1"/>
    </source>
</evidence>
<name>A0A8H6ZNY7_PLEOS</name>
<comment type="caution">
    <text evidence="2">The sequence shown here is derived from an EMBL/GenBank/DDBJ whole genome shotgun (WGS) entry which is preliminary data.</text>
</comment>
<dbReference type="RefSeq" id="XP_036628093.1">
    <property type="nucleotide sequence ID" value="XM_036780710.1"/>
</dbReference>
<organism evidence="2 3">
    <name type="scientific">Pleurotus ostreatus</name>
    <name type="common">Oyster mushroom</name>
    <name type="synonym">White-rot fungus</name>
    <dbReference type="NCBI Taxonomy" id="5322"/>
    <lineage>
        <taxon>Eukaryota</taxon>
        <taxon>Fungi</taxon>
        <taxon>Dikarya</taxon>
        <taxon>Basidiomycota</taxon>
        <taxon>Agaricomycotina</taxon>
        <taxon>Agaricomycetes</taxon>
        <taxon>Agaricomycetidae</taxon>
        <taxon>Agaricales</taxon>
        <taxon>Pleurotineae</taxon>
        <taxon>Pleurotaceae</taxon>
        <taxon>Pleurotus</taxon>
    </lineage>
</organism>
<feature type="region of interest" description="Disordered" evidence="1">
    <location>
        <begin position="39"/>
        <end position="59"/>
    </location>
</feature>
<dbReference type="AlphaFoldDB" id="A0A8H6ZNY7"/>
<feature type="compositionally biased region" description="Polar residues" evidence="1">
    <location>
        <begin position="205"/>
        <end position="216"/>
    </location>
</feature>